<reference evidence="2 3" key="1">
    <citation type="submission" date="2020-07" db="EMBL/GenBank/DDBJ databases">
        <title>Gai3-2, isolated from salt lake.</title>
        <authorList>
            <person name="Cui H."/>
            <person name="Shi X."/>
        </authorList>
    </citation>
    <scope>NUCLEOTIDE SEQUENCE [LARGE SCALE GENOMIC DNA]</scope>
    <source>
        <strain evidence="2 3">Gai3-2</strain>
    </source>
</reference>
<feature type="domain" description="DUF8159" evidence="1">
    <location>
        <begin position="9"/>
        <end position="113"/>
    </location>
</feature>
<dbReference type="OrthoDB" id="290983at2157"/>
<proteinExistence type="predicted"/>
<name>A0A7D5GDG1_9EURY</name>
<keyword evidence="3" id="KW-1185">Reference proteome</keyword>
<dbReference type="RefSeq" id="WP_179167725.1">
    <property type="nucleotide sequence ID" value="NZ_CP058529.1"/>
</dbReference>
<accession>A0A7D5GDG1</accession>
<dbReference type="Pfam" id="PF26490">
    <property type="entry name" value="DUF8159"/>
    <property type="match status" value="1"/>
</dbReference>
<evidence type="ECO:0000313" key="2">
    <source>
        <dbReference type="EMBL" id="QLG26150.1"/>
    </source>
</evidence>
<evidence type="ECO:0000259" key="1">
    <source>
        <dbReference type="Pfam" id="PF26490"/>
    </source>
</evidence>
<dbReference type="KEGG" id="halg:HUG10_00730"/>
<dbReference type="AlphaFoldDB" id="A0A7D5GDG1"/>
<protein>
    <recommendedName>
        <fullName evidence="1">DUF8159 domain-containing protein</fullName>
    </recommendedName>
</protein>
<gene>
    <name evidence="2" type="ORF">HUG10_00730</name>
</gene>
<dbReference type="InterPro" id="IPR058473">
    <property type="entry name" value="DUF8159"/>
</dbReference>
<organism evidence="2 3">
    <name type="scientific">Halorarum halophilum</name>
    <dbReference type="NCBI Taxonomy" id="2743090"/>
    <lineage>
        <taxon>Archaea</taxon>
        <taxon>Methanobacteriati</taxon>
        <taxon>Methanobacteriota</taxon>
        <taxon>Stenosarchaea group</taxon>
        <taxon>Halobacteria</taxon>
        <taxon>Halobacteriales</taxon>
        <taxon>Haloferacaceae</taxon>
        <taxon>Halorarum</taxon>
    </lineage>
</organism>
<dbReference type="EMBL" id="CP058529">
    <property type="protein sequence ID" value="QLG26150.1"/>
    <property type="molecule type" value="Genomic_DNA"/>
</dbReference>
<sequence>MPGDLTGPEAALRSNGISVESLSRGDTLALTYLTAFPGASVNHQEMGRACNTFIELTEEGAWDPVPVEATVVRAPGDVQGRWRLDPDWIRDLGAYRISEEEFSARVLDTLEEPAVGEP</sequence>
<dbReference type="Proteomes" id="UP000509750">
    <property type="component" value="Chromosome"/>
</dbReference>
<evidence type="ECO:0000313" key="3">
    <source>
        <dbReference type="Proteomes" id="UP000509750"/>
    </source>
</evidence>
<dbReference type="GeneID" id="56027313"/>